<evidence type="ECO:0000313" key="2">
    <source>
        <dbReference type="EMBL" id="KAF2598384.1"/>
    </source>
</evidence>
<feature type="region of interest" description="Disordered" evidence="1">
    <location>
        <begin position="1"/>
        <end position="70"/>
    </location>
</feature>
<organism evidence="2 3">
    <name type="scientific">Brassica cretica</name>
    <name type="common">Mustard</name>
    <dbReference type="NCBI Taxonomy" id="69181"/>
    <lineage>
        <taxon>Eukaryota</taxon>
        <taxon>Viridiplantae</taxon>
        <taxon>Streptophyta</taxon>
        <taxon>Embryophyta</taxon>
        <taxon>Tracheophyta</taxon>
        <taxon>Spermatophyta</taxon>
        <taxon>Magnoliopsida</taxon>
        <taxon>eudicotyledons</taxon>
        <taxon>Gunneridae</taxon>
        <taxon>Pentapetalae</taxon>
        <taxon>rosids</taxon>
        <taxon>malvids</taxon>
        <taxon>Brassicales</taxon>
        <taxon>Brassicaceae</taxon>
        <taxon>Brassiceae</taxon>
        <taxon>Brassica</taxon>
    </lineage>
</organism>
<sequence>MEDGNLPPEEEQKKTKLNTSQLNKLRKKRRELLRAGNTIGSSADYTPRKIPPKYGTLRCSPDNESNWSKETPQRRKFGFKSFVDLENIKEDVEKAKAMNIDFDVFQITEIASNFMRYWFQGREFIVLDTTIVGCWEFYFDKGYRVPNFADVKRTNNFQYVHVHARQRICCSCGREYLKAHPKRKTVKYERKADVADWMIEDLVYQQARFFGRPLNVLLITGDADFVELVESLRVEGIEVYLGKPTKCAERLKQAVKQSQQFNLWDLITFK</sequence>
<evidence type="ECO:0000256" key="1">
    <source>
        <dbReference type="SAM" id="MobiDB-lite"/>
    </source>
</evidence>
<accession>A0A8S9KTP0</accession>
<name>A0A8S9KTP0_BRACR</name>
<comment type="caution">
    <text evidence="2">The sequence shown here is derived from an EMBL/GenBank/DDBJ whole genome shotgun (WGS) entry which is preliminary data.</text>
</comment>
<protein>
    <recommendedName>
        <fullName evidence="4">NYN domain-containing protein</fullName>
    </recommendedName>
</protein>
<dbReference type="Proteomes" id="UP000712281">
    <property type="component" value="Unassembled WGS sequence"/>
</dbReference>
<evidence type="ECO:0000313" key="3">
    <source>
        <dbReference type="Proteomes" id="UP000712281"/>
    </source>
</evidence>
<proteinExistence type="predicted"/>
<dbReference type="Gene3D" id="3.40.50.1010">
    <property type="entry name" value="5'-nuclease"/>
    <property type="match status" value="1"/>
</dbReference>
<evidence type="ECO:0008006" key="4">
    <source>
        <dbReference type="Google" id="ProtNLM"/>
    </source>
</evidence>
<reference evidence="2" key="1">
    <citation type="submission" date="2019-12" db="EMBL/GenBank/DDBJ databases">
        <title>Genome sequencing and annotation of Brassica cretica.</title>
        <authorList>
            <person name="Studholme D.J."/>
            <person name="Sarris P.F."/>
        </authorList>
    </citation>
    <scope>NUCLEOTIDE SEQUENCE</scope>
    <source>
        <strain evidence="2">PFS-001/15</strain>
        <tissue evidence="2">Leaf</tissue>
    </source>
</reference>
<gene>
    <name evidence="2" type="ORF">F2Q68_00012243</name>
</gene>
<dbReference type="EMBL" id="QGKW02000717">
    <property type="protein sequence ID" value="KAF2598384.1"/>
    <property type="molecule type" value="Genomic_DNA"/>
</dbReference>
<dbReference type="AlphaFoldDB" id="A0A8S9KTP0"/>